<dbReference type="Gene3D" id="2.40.70.10">
    <property type="entry name" value="Acid Proteases"/>
    <property type="match status" value="1"/>
</dbReference>
<organism evidence="1 2">
    <name type="scientific">Trifolium medium</name>
    <dbReference type="NCBI Taxonomy" id="97028"/>
    <lineage>
        <taxon>Eukaryota</taxon>
        <taxon>Viridiplantae</taxon>
        <taxon>Streptophyta</taxon>
        <taxon>Embryophyta</taxon>
        <taxon>Tracheophyta</taxon>
        <taxon>Spermatophyta</taxon>
        <taxon>Magnoliopsida</taxon>
        <taxon>eudicotyledons</taxon>
        <taxon>Gunneridae</taxon>
        <taxon>Pentapetalae</taxon>
        <taxon>rosids</taxon>
        <taxon>fabids</taxon>
        <taxon>Fabales</taxon>
        <taxon>Fabaceae</taxon>
        <taxon>Papilionoideae</taxon>
        <taxon>50 kb inversion clade</taxon>
        <taxon>NPAAA clade</taxon>
        <taxon>Hologalegina</taxon>
        <taxon>IRL clade</taxon>
        <taxon>Trifolieae</taxon>
        <taxon>Trifolium</taxon>
    </lineage>
</organism>
<evidence type="ECO:0000313" key="1">
    <source>
        <dbReference type="EMBL" id="MCI52430.1"/>
    </source>
</evidence>
<name>A0A392SWZ9_9FABA</name>
<sequence length="93" mass="10718">MQLSLADRSIVHPYGILHDVLVRVAEFVFPADFVILDMEEDREVESLLLGRPFLATGRALIDVEMGELMLRTEGEQIMFNVFEAMKRHDEEEP</sequence>
<feature type="non-terminal residue" evidence="1">
    <location>
        <position position="93"/>
    </location>
</feature>
<protein>
    <submittedName>
        <fullName evidence="1">Uncharacterized protein</fullName>
    </submittedName>
</protein>
<comment type="caution">
    <text evidence="1">The sequence shown here is derived from an EMBL/GenBank/DDBJ whole genome shotgun (WGS) entry which is preliminary data.</text>
</comment>
<dbReference type="Proteomes" id="UP000265520">
    <property type="component" value="Unassembled WGS sequence"/>
</dbReference>
<dbReference type="InterPro" id="IPR021109">
    <property type="entry name" value="Peptidase_aspartic_dom_sf"/>
</dbReference>
<dbReference type="PANTHER" id="PTHR33067">
    <property type="entry name" value="RNA-DIRECTED DNA POLYMERASE-RELATED"/>
    <property type="match status" value="1"/>
</dbReference>
<reference evidence="1 2" key="1">
    <citation type="journal article" date="2018" name="Front. Plant Sci.">
        <title>Red Clover (Trifolium pratense) and Zigzag Clover (T. medium) - A Picture of Genomic Similarities and Differences.</title>
        <authorList>
            <person name="Dluhosova J."/>
            <person name="Istvanek J."/>
            <person name="Nedelnik J."/>
            <person name="Repkova J."/>
        </authorList>
    </citation>
    <scope>NUCLEOTIDE SEQUENCE [LARGE SCALE GENOMIC DNA]</scope>
    <source>
        <strain evidence="2">cv. 10/8</strain>
        <tissue evidence="1">Leaf</tissue>
    </source>
</reference>
<dbReference type="EMBL" id="LXQA010447051">
    <property type="protein sequence ID" value="MCI52430.1"/>
    <property type="molecule type" value="Genomic_DNA"/>
</dbReference>
<evidence type="ECO:0000313" key="2">
    <source>
        <dbReference type="Proteomes" id="UP000265520"/>
    </source>
</evidence>
<accession>A0A392SWZ9</accession>
<dbReference type="PANTHER" id="PTHR33067:SF39">
    <property type="entry name" value="TRANSCRIPTION FACTOR INTERACTOR AND REGULATOR CCHC(ZN) FAMILY"/>
    <property type="match status" value="1"/>
</dbReference>
<dbReference type="AlphaFoldDB" id="A0A392SWZ9"/>
<keyword evidence="2" id="KW-1185">Reference proteome</keyword>
<proteinExistence type="predicted"/>
<dbReference type="CDD" id="cd00303">
    <property type="entry name" value="retropepsin_like"/>
    <property type="match status" value="1"/>
</dbReference>